<gene>
    <name evidence="1" type="ORF">IPJ38_22605</name>
</gene>
<sequence length="125" mass="13431">MIKPNNAKLVFAVMVIIGGVATADEHGHVHHHFAKDIDAFHAVLASVWHARPGPERTQDACAKAGEMARLASEIRSLNATQLVASIPALIAKCESDKGGVDAALYDVHEAFHRLIDAKPRPVKAK</sequence>
<reference evidence="1 2" key="1">
    <citation type="submission" date="2020-10" db="EMBL/GenBank/DDBJ databases">
        <title>Connecting structure to function with the recovery of over 1000 high-quality activated sludge metagenome-assembled genomes encoding full-length rRNA genes using long-read sequencing.</title>
        <authorList>
            <person name="Singleton C.M."/>
            <person name="Petriglieri F."/>
            <person name="Kristensen J.M."/>
            <person name="Kirkegaard R.H."/>
            <person name="Michaelsen T.Y."/>
            <person name="Andersen M.H."/>
            <person name="Karst S.M."/>
            <person name="Dueholm M.S."/>
            <person name="Nielsen P.H."/>
            <person name="Albertsen M."/>
        </authorList>
    </citation>
    <scope>NUCLEOTIDE SEQUENCE [LARGE SCALE GENOMIC DNA]</scope>
    <source>
        <strain evidence="1">EsbW_18-Q3-R4-48_BATAC.463</strain>
    </source>
</reference>
<evidence type="ECO:0000313" key="2">
    <source>
        <dbReference type="Proteomes" id="UP000739411"/>
    </source>
</evidence>
<name>A0A935K373_9RHOO</name>
<organism evidence="1 2">
    <name type="scientific">Candidatus Dechloromonas phosphorivorans</name>
    <dbReference type="NCBI Taxonomy" id="2899244"/>
    <lineage>
        <taxon>Bacteria</taxon>
        <taxon>Pseudomonadati</taxon>
        <taxon>Pseudomonadota</taxon>
        <taxon>Betaproteobacteria</taxon>
        <taxon>Rhodocyclales</taxon>
        <taxon>Azonexaceae</taxon>
        <taxon>Dechloromonas</taxon>
    </lineage>
</organism>
<proteinExistence type="predicted"/>
<evidence type="ECO:0000313" key="1">
    <source>
        <dbReference type="EMBL" id="MBK7417459.1"/>
    </source>
</evidence>
<protein>
    <submittedName>
        <fullName evidence="1">Uncharacterized protein</fullName>
    </submittedName>
</protein>
<dbReference type="Proteomes" id="UP000739411">
    <property type="component" value="Unassembled WGS sequence"/>
</dbReference>
<accession>A0A935K373</accession>
<dbReference type="AlphaFoldDB" id="A0A935K373"/>
<dbReference type="EMBL" id="JADJMS010000052">
    <property type="protein sequence ID" value="MBK7417459.1"/>
    <property type="molecule type" value="Genomic_DNA"/>
</dbReference>
<comment type="caution">
    <text evidence="1">The sequence shown here is derived from an EMBL/GenBank/DDBJ whole genome shotgun (WGS) entry which is preliminary data.</text>
</comment>